<feature type="region of interest" description="Disordered" evidence="1">
    <location>
        <begin position="28"/>
        <end position="51"/>
    </location>
</feature>
<organism evidence="4">
    <name type="scientific">Hydatigena taeniaeformis</name>
    <name type="common">Feline tapeworm</name>
    <name type="synonym">Taenia taeniaeformis</name>
    <dbReference type="NCBI Taxonomy" id="6205"/>
    <lineage>
        <taxon>Eukaryota</taxon>
        <taxon>Metazoa</taxon>
        <taxon>Spiralia</taxon>
        <taxon>Lophotrochozoa</taxon>
        <taxon>Platyhelminthes</taxon>
        <taxon>Cestoda</taxon>
        <taxon>Eucestoda</taxon>
        <taxon>Cyclophyllidea</taxon>
        <taxon>Taeniidae</taxon>
        <taxon>Hydatigera</taxon>
    </lineage>
</organism>
<protein>
    <submittedName>
        <fullName evidence="4">Negative elongation factor A</fullName>
    </submittedName>
</protein>
<keyword evidence="3" id="KW-1185">Reference proteome</keyword>
<dbReference type="WBParaSite" id="TTAC_0000981801-mRNA-1">
    <property type="protein sequence ID" value="TTAC_0000981801-mRNA-1"/>
    <property type="gene ID" value="TTAC_0000981801"/>
</dbReference>
<evidence type="ECO:0000256" key="1">
    <source>
        <dbReference type="SAM" id="MobiDB-lite"/>
    </source>
</evidence>
<dbReference type="Proteomes" id="UP000274429">
    <property type="component" value="Unassembled WGS sequence"/>
</dbReference>
<gene>
    <name evidence="2" type="ORF">TTAC_LOCUS9803</name>
</gene>
<dbReference type="STRING" id="6205.A0A0R3X8E3"/>
<name>A0A0R3X8E3_HYDTA</name>
<proteinExistence type="predicted"/>
<evidence type="ECO:0000313" key="4">
    <source>
        <dbReference type="WBParaSite" id="TTAC_0000981801-mRNA-1"/>
    </source>
</evidence>
<accession>A0A0R3X8E3</accession>
<dbReference type="OrthoDB" id="6276771at2759"/>
<dbReference type="EMBL" id="UYWX01021061">
    <property type="protein sequence ID" value="VDM34732.1"/>
    <property type="molecule type" value="Genomic_DNA"/>
</dbReference>
<sequence length="427" mass="44435">MGLKRQVERPQDIGLLVKQLREAKRLKKLSFPKPETSEATATERRPGSSAFILPNTSLATSTHLSDPLRSKVDHHSLADNGFKYISGATPIKPAIEVAQSQPLSAISTNATAMGATAASTPALLRCAYSGNQLQISTGLLSNHPGLQIVEKPLHLQSTAFPQATAGVPPHPGLTVISDAIQTPSLHCDQSILAHHSSAAATPYLQFDQTATGTRTATFLQNRQLCAVIGVAQKTMTQFESGTATPTTGGAAIAASTTPATTYLAPSAQAATIIVGHPEGTSGTVQYANDKVDSINLLSPNAGPGCISLPPRSARVFQLILPQSATALSLRPHPGSMGSASVIQLTTTGSANLGTATIPLKQTPVVLEAGLDPQTAATATAATIEKAHLQESTMVELQTPGELMDPHKTTQSDASPLLTLAEWDQVIS</sequence>
<reference evidence="2 3" key="2">
    <citation type="submission" date="2018-11" db="EMBL/GenBank/DDBJ databases">
        <authorList>
            <consortium name="Pathogen Informatics"/>
        </authorList>
    </citation>
    <scope>NUCLEOTIDE SEQUENCE [LARGE SCALE GENOMIC DNA]</scope>
</reference>
<reference evidence="4" key="1">
    <citation type="submission" date="2017-02" db="UniProtKB">
        <authorList>
            <consortium name="WormBaseParasite"/>
        </authorList>
    </citation>
    <scope>IDENTIFICATION</scope>
</reference>
<evidence type="ECO:0000313" key="2">
    <source>
        <dbReference type="EMBL" id="VDM34732.1"/>
    </source>
</evidence>
<evidence type="ECO:0000313" key="3">
    <source>
        <dbReference type="Proteomes" id="UP000274429"/>
    </source>
</evidence>
<dbReference type="AlphaFoldDB" id="A0A0R3X8E3"/>